<evidence type="ECO:0000256" key="3">
    <source>
        <dbReference type="ARBA" id="ARBA00023027"/>
    </source>
</evidence>
<reference evidence="6" key="2">
    <citation type="submission" date="2016-01" db="EMBL/GenBank/DDBJ databases">
        <title>Six Aerococcus type strain genome sequencing and assembly using PacBio and Illumina Hiseq.</title>
        <authorList>
            <person name="Carkaci D."/>
            <person name="Dargis R."/>
            <person name="Nielsen X.C."/>
            <person name="Skovgaard O."/>
            <person name="Fuursted K."/>
            <person name="Christensen J.J."/>
        </authorList>
    </citation>
    <scope>NUCLEOTIDE SEQUENCE [LARGE SCALE GENOMIC DNA]</scope>
    <source>
        <strain evidence="6">CCUG42038B</strain>
    </source>
</reference>
<dbReference type="KEGG" id="auh:AWM75_04720"/>
<dbReference type="SUPFAM" id="SSF51735">
    <property type="entry name" value="NAD(P)-binding Rossmann-fold domains"/>
    <property type="match status" value="1"/>
</dbReference>
<proteinExistence type="inferred from homology"/>
<dbReference type="InterPro" id="IPR006139">
    <property type="entry name" value="D-isomer_2_OHA_DH_cat_dom"/>
</dbReference>
<dbReference type="InterPro" id="IPR006140">
    <property type="entry name" value="D-isomer_DH_NAD-bd"/>
</dbReference>
<dbReference type="Gene3D" id="3.40.50.720">
    <property type="entry name" value="NAD(P)-binding Rossmann-like Domain"/>
    <property type="match status" value="2"/>
</dbReference>
<dbReference type="PROSITE" id="PS00670">
    <property type="entry name" value="D_2_HYDROXYACID_DH_2"/>
    <property type="match status" value="1"/>
</dbReference>
<dbReference type="CDD" id="cd12162">
    <property type="entry name" value="2-Hacid_dh_4"/>
    <property type="match status" value="1"/>
</dbReference>
<comment type="similarity">
    <text evidence="1 4">Belongs to the D-isomer specific 2-hydroxyacid dehydrogenase family.</text>
</comment>
<accession>A0A0X8FL74</accession>
<evidence type="ECO:0000256" key="4">
    <source>
        <dbReference type="RuleBase" id="RU003719"/>
    </source>
</evidence>
<evidence type="ECO:0000256" key="1">
    <source>
        <dbReference type="ARBA" id="ARBA00005854"/>
    </source>
</evidence>
<dbReference type="STRING" id="128944.AWM75_04720"/>
<dbReference type="InterPro" id="IPR029753">
    <property type="entry name" value="D-isomer_DH_CS"/>
</dbReference>
<dbReference type="PANTHER" id="PTHR43761:SF1">
    <property type="entry name" value="D-ISOMER SPECIFIC 2-HYDROXYACID DEHYDROGENASE CATALYTIC DOMAIN-CONTAINING PROTEIN-RELATED"/>
    <property type="match status" value="1"/>
</dbReference>
<organism evidence="5 6">
    <name type="scientific">Aerococcus urinaehominis</name>
    <dbReference type="NCBI Taxonomy" id="128944"/>
    <lineage>
        <taxon>Bacteria</taxon>
        <taxon>Bacillati</taxon>
        <taxon>Bacillota</taxon>
        <taxon>Bacilli</taxon>
        <taxon>Lactobacillales</taxon>
        <taxon>Aerococcaceae</taxon>
        <taxon>Aerococcus</taxon>
    </lineage>
</organism>
<sequence>MKAVILDGFPANPGDLDWQVVADQVDQLTIYDRTPVDQVVSRIADHDIVIVNKVVISADIIAACPNIKLIVVSATGYNNIDLEAAKCAGIKVANVPAYSTTTVAQHVFAFILALTNQVANFNQSVQRGDWVASPDFCYGHKGAITELAGLTLGLVGYGDIAQAVARIATAFGMRVIYWNHRPKVVAGVPGVQVEWLDLVSQADIVSLHVPLTNQTNQMINQEIFSVMKQTAWLINTARGPLVNQEDLSMALKNKQIAGAGIDVIDQEPMPADHPLLGLDQVLITPHVAWASKQARQRLIQVVADNIASFKLGQDLNRLEP</sequence>
<dbReference type="OrthoDB" id="9805416at2"/>
<name>A0A0X8FL74_9LACT</name>
<keyword evidence="6" id="KW-1185">Reference proteome</keyword>
<dbReference type="EMBL" id="CP014163">
    <property type="protein sequence ID" value="AMB99344.1"/>
    <property type="molecule type" value="Genomic_DNA"/>
</dbReference>
<evidence type="ECO:0000313" key="5">
    <source>
        <dbReference type="EMBL" id="AMB99344.1"/>
    </source>
</evidence>
<keyword evidence="3" id="KW-0520">NAD</keyword>
<dbReference type="Pfam" id="PF00389">
    <property type="entry name" value="2-Hacid_dh"/>
    <property type="match status" value="1"/>
</dbReference>
<dbReference type="PROSITE" id="PS00671">
    <property type="entry name" value="D_2_HYDROXYACID_DH_3"/>
    <property type="match status" value="1"/>
</dbReference>
<dbReference type="GO" id="GO:0051287">
    <property type="term" value="F:NAD binding"/>
    <property type="evidence" value="ECO:0007669"/>
    <property type="project" value="InterPro"/>
</dbReference>
<dbReference type="GO" id="GO:0016616">
    <property type="term" value="F:oxidoreductase activity, acting on the CH-OH group of donors, NAD or NADP as acceptor"/>
    <property type="evidence" value="ECO:0007669"/>
    <property type="project" value="InterPro"/>
</dbReference>
<gene>
    <name evidence="5" type="ORF">AWM75_04720</name>
</gene>
<protein>
    <submittedName>
        <fullName evidence="5">Uncharacterized protein</fullName>
    </submittedName>
</protein>
<dbReference type="RefSeq" id="WP_067978885.1">
    <property type="nucleotide sequence ID" value="NZ_CP014163.1"/>
</dbReference>
<dbReference type="Pfam" id="PF02826">
    <property type="entry name" value="2-Hacid_dh_C"/>
    <property type="match status" value="1"/>
</dbReference>
<keyword evidence="2 4" id="KW-0560">Oxidoreductase</keyword>
<reference evidence="5 6" key="1">
    <citation type="journal article" date="2016" name="Genome Announc.">
        <title>Complete Genome Sequences of Aerococcus christensenii CCUG 28831T, Aerococcus sanguinicola CCUG 43001T, Aerococcus urinae CCUG 36881T, Aerococcus urinaeequi CCUG 28094T, Aerococcus urinaehominis CCUG 42038 BT, and Aerococcus viridans CCUG 4311T.</title>
        <authorList>
            <person name="Carkaci D."/>
            <person name="Dargis R."/>
            <person name="Nielsen X.C."/>
            <person name="Skovgaard O."/>
            <person name="Fuursted K."/>
            <person name="Christensen J.J."/>
        </authorList>
    </citation>
    <scope>NUCLEOTIDE SEQUENCE [LARGE SCALE GENOMIC DNA]</scope>
    <source>
        <strain evidence="5 6">CCUG42038B</strain>
    </source>
</reference>
<evidence type="ECO:0000256" key="2">
    <source>
        <dbReference type="ARBA" id="ARBA00023002"/>
    </source>
</evidence>
<dbReference type="PANTHER" id="PTHR43761">
    <property type="entry name" value="D-ISOMER SPECIFIC 2-HYDROXYACID DEHYDROGENASE FAMILY PROTEIN (AFU_ORTHOLOGUE AFUA_1G13630)"/>
    <property type="match status" value="1"/>
</dbReference>
<dbReference type="InterPro" id="IPR036291">
    <property type="entry name" value="NAD(P)-bd_dom_sf"/>
</dbReference>
<dbReference type="SUPFAM" id="SSF52283">
    <property type="entry name" value="Formate/glycerate dehydrogenase catalytic domain-like"/>
    <property type="match status" value="1"/>
</dbReference>
<evidence type="ECO:0000313" key="6">
    <source>
        <dbReference type="Proteomes" id="UP000062260"/>
    </source>
</evidence>
<dbReference type="Proteomes" id="UP000062260">
    <property type="component" value="Chromosome"/>
</dbReference>
<dbReference type="FunFam" id="3.40.50.720:FF:000203">
    <property type="entry name" value="D-3-phosphoglycerate dehydrogenase (SerA)"/>
    <property type="match status" value="1"/>
</dbReference>
<dbReference type="AlphaFoldDB" id="A0A0X8FL74"/>
<dbReference type="InterPro" id="IPR050418">
    <property type="entry name" value="D-iso_2-hydroxyacid_DH_PdxB"/>
</dbReference>